<organism evidence="1">
    <name type="scientific">Myoviridae sp. ctXVO17</name>
    <dbReference type="NCBI Taxonomy" id="2825121"/>
    <lineage>
        <taxon>Viruses</taxon>
        <taxon>Duplodnaviria</taxon>
        <taxon>Heunggongvirae</taxon>
        <taxon>Uroviricota</taxon>
        <taxon>Caudoviricetes</taxon>
    </lineage>
</organism>
<accession>A0A8S5P3F9</accession>
<dbReference type="InterPro" id="IPR010064">
    <property type="entry name" value="HK97-gp10_tail"/>
</dbReference>
<evidence type="ECO:0000313" key="1">
    <source>
        <dbReference type="EMBL" id="DAE00987.1"/>
    </source>
</evidence>
<protein>
    <submittedName>
        <fullName evidence="1">Putative tail component</fullName>
    </submittedName>
</protein>
<reference evidence="1" key="1">
    <citation type="journal article" date="2021" name="Proc. Natl. Acad. Sci. U.S.A.">
        <title>A Catalog of Tens of Thousands of Viruses from Human Metagenomes Reveals Hidden Associations with Chronic Diseases.</title>
        <authorList>
            <person name="Tisza M.J."/>
            <person name="Buck C.B."/>
        </authorList>
    </citation>
    <scope>NUCLEOTIDE SEQUENCE</scope>
    <source>
        <strain evidence="1">CtXVO17</strain>
    </source>
</reference>
<proteinExistence type="predicted"/>
<dbReference type="Pfam" id="PF04883">
    <property type="entry name" value="HK97-gp10_like"/>
    <property type="match status" value="1"/>
</dbReference>
<name>A0A8S5P3F9_9CAUD</name>
<dbReference type="EMBL" id="BK015316">
    <property type="protein sequence ID" value="DAE00987.1"/>
    <property type="molecule type" value="Genomic_DNA"/>
</dbReference>
<sequence>MSDVEFTNNSIQIKKAIREKAIAFLTEAAGEVQTAVHNASRVDTGETRGSYTYVVDESELEATVGSPEENAIWEEFGTGEYAVNGNGRKGGWYYEDKKGNGHFTHGKTPNRPLEKAFKATNGAIQNRANEIFGELK</sequence>